<evidence type="ECO:0000256" key="2">
    <source>
        <dbReference type="ARBA" id="ARBA00023186"/>
    </source>
</evidence>
<feature type="coiled-coil region" evidence="3">
    <location>
        <begin position="7"/>
        <end position="115"/>
    </location>
</feature>
<sequence>MALETLYKQFNNEIKKASDEEKAFQRHKQAFQQLSSQKAENEAVKEDLSELTEDNIIYKLIGPALVKEDLTVARETVEKRLKFIQDEIHRNEKLLKDSEDSINKQREKVVKIQEQLIAMQNPHK</sequence>
<dbReference type="Proteomes" id="UP001626550">
    <property type="component" value="Unassembled WGS sequence"/>
</dbReference>
<dbReference type="InterPro" id="IPR009053">
    <property type="entry name" value="Prefoldin"/>
</dbReference>
<evidence type="ECO:0008006" key="6">
    <source>
        <dbReference type="Google" id="ProtNLM"/>
    </source>
</evidence>
<keyword evidence="2" id="KW-0143">Chaperone</keyword>
<evidence type="ECO:0000256" key="1">
    <source>
        <dbReference type="ARBA" id="ARBA00008045"/>
    </source>
</evidence>
<dbReference type="PANTHER" id="PTHR21431:SF0">
    <property type="entry name" value="PREFOLDIN SUBUNIT 6"/>
    <property type="match status" value="1"/>
</dbReference>
<keyword evidence="3" id="KW-0175">Coiled coil</keyword>
<evidence type="ECO:0000313" key="4">
    <source>
        <dbReference type="EMBL" id="KAL3320562.1"/>
    </source>
</evidence>
<dbReference type="Gene3D" id="1.10.287.370">
    <property type="match status" value="1"/>
</dbReference>
<name>A0ABD2QMF1_9PLAT</name>
<dbReference type="AlphaFoldDB" id="A0ABD2QMF1"/>
<evidence type="ECO:0000313" key="5">
    <source>
        <dbReference type="Proteomes" id="UP001626550"/>
    </source>
</evidence>
<organism evidence="4 5">
    <name type="scientific">Cichlidogyrus casuarinus</name>
    <dbReference type="NCBI Taxonomy" id="1844966"/>
    <lineage>
        <taxon>Eukaryota</taxon>
        <taxon>Metazoa</taxon>
        <taxon>Spiralia</taxon>
        <taxon>Lophotrochozoa</taxon>
        <taxon>Platyhelminthes</taxon>
        <taxon>Monogenea</taxon>
        <taxon>Monopisthocotylea</taxon>
        <taxon>Dactylogyridea</taxon>
        <taxon>Ancyrocephalidae</taxon>
        <taxon>Cichlidogyrus</taxon>
    </lineage>
</organism>
<reference evidence="4 5" key="1">
    <citation type="submission" date="2024-11" db="EMBL/GenBank/DDBJ databases">
        <title>Adaptive evolution of stress response genes in parasites aligns with host niche diversity.</title>
        <authorList>
            <person name="Hahn C."/>
            <person name="Resl P."/>
        </authorList>
    </citation>
    <scope>NUCLEOTIDE SEQUENCE [LARGE SCALE GENOMIC DNA]</scope>
    <source>
        <strain evidence="4">EGGRZ-B1_66</strain>
        <tissue evidence="4">Body</tissue>
    </source>
</reference>
<dbReference type="PANTHER" id="PTHR21431">
    <property type="entry name" value="PREFOLDIN SUBUNIT 6"/>
    <property type="match status" value="1"/>
</dbReference>
<keyword evidence="5" id="KW-1185">Reference proteome</keyword>
<dbReference type="EMBL" id="JBJKFK010000044">
    <property type="protein sequence ID" value="KAL3320562.1"/>
    <property type="molecule type" value="Genomic_DNA"/>
</dbReference>
<gene>
    <name evidence="4" type="ORF">Ciccas_000766</name>
</gene>
<dbReference type="CDD" id="cd23161">
    <property type="entry name" value="Prefoldin_6"/>
    <property type="match status" value="1"/>
</dbReference>
<dbReference type="SUPFAM" id="SSF46579">
    <property type="entry name" value="Prefoldin"/>
    <property type="match status" value="1"/>
</dbReference>
<dbReference type="Pfam" id="PF01920">
    <property type="entry name" value="Prefoldin_2"/>
    <property type="match status" value="1"/>
</dbReference>
<accession>A0ABD2QMF1</accession>
<comment type="caution">
    <text evidence="4">The sequence shown here is derived from an EMBL/GenBank/DDBJ whole genome shotgun (WGS) entry which is preliminary data.</text>
</comment>
<proteinExistence type="inferred from homology"/>
<comment type="similarity">
    <text evidence="1">Belongs to the prefoldin subunit beta family.</text>
</comment>
<protein>
    <recommendedName>
        <fullName evidence="6">Prefoldin subunit 6</fullName>
    </recommendedName>
</protein>
<dbReference type="InterPro" id="IPR002777">
    <property type="entry name" value="PFD_beta-like"/>
</dbReference>
<evidence type="ECO:0000256" key="3">
    <source>
        <dbReference type="SAM" id="Coils"/>
    </source>
</evidence>